<sequence length="53" mass="6087">MSMDNDTRLAMMHMRNDANRTDAARPRRNNRARIRTVSSTVAAFALTLFTRGF</sequence>
<organism evidence="1 2">
    <name type="scientific">Pseudodesulfovibrio indicus</name>
    <dbReference type="NCBI Taxonomy" id="1716143"/>
    <lineage>
        <taxon>Bacteria</taxon>
        <taxon>Pseudomonadati</taxon>
        <taxon>Thermodesulfobacteriota</taxon>
        <taxon>Desulfovibrionia</taxon>
        <taxon>Desulfovibrionales</taxon>
        <taxon>Desulfovibrionaceae</taxon>
    </lineage>
</organism>
<evidence type="ECO:0000313" key="2">
    <source>
        <dbReference type="Proteomes" id="UP000295506"/>
    </source>
</evidence>
<accession>A0AA94PMY7</accession>
<dbReference type="EMBL" id="SOBK01000010">
    <property type="protein sequence ID" value="TDT86925.1"/>
    <property type="molecule type" value="Genomic_DNA"/>
</dbReference>
<reference evidence="1 2" key="1">
    <citation type="submission" date="2019-03" db="EMBL/GenBank/DDBJ databases">
        <title>Genomic Encyclopedia of Type Strains, Phase IV (KMG-IV): sequencing the most valuable type-strain genomes for metagenomic binning, comparative biology and taxonomic classification.</title>
        <authorList>
            <person name="Goeker M."/>
        </authorList>
    </citation>
    <scope>NUCLEOTIDE SEQUENCE [LARGE SCALE GENOMIC DNA]</scope>
    <source>
        <strain evidence="1 2">DSM 101483</strain>
    </source>
</reference>
<dbReference type="Proteomes" id="UP000295506">
    <property type="component" value="Unassembled WGS sequence"/>
</dbReference>
<evidence type="ECO:0000313" key="1">
    <source>
        <dbReference type="EMBL" id="TDT86925.1"/>
    </source>
</evidence>
<dbReference type="AlphaFoldDB" id="A0AA94PMY7"/>
<proteinExistence type="predicted"/>
<protein>
    <submittedName>
        <fullName evidence="1">Uncharacterized protein</fullName>
    </submittedName>
</protein>
<name>A0AA94PMY7_9BACT</name>
<gene>
    <name evidence="1" type="ORF">EDC59_1106</name>
</gene>
<comment type="caution">
    <text evidence="1">The sequence shown here is derived from an EMBL/GenBank/DDBJ whole genome shotgun (WGS) entry which is preliminary data.</text>
</comment>